<dbReference type="GO" id="GO:0051897">
    <property type="term" value="P:positive regulation of phosphatidylinositol 3-kinase/protein kinase B signal transduction"/>
    <property type="evidence" value="ECO:0007669"/>
    <property type="project" value="TreeGrafter"/>
</dbReference>
<evidence type="ECO:0000256" key="9">
    <source>
        <dbReference type="PROSITE-ProRule" id="PRU10141"/>
    </source>
</evidence>
<comment type="catalytic activity">
    <reaction evidence="8">
        <text>L-tyrosyl-[protein] + ATP = O-phospho-L-tyrosyl-[protein] + ADP + H(+)</text>
        <dbReference type="Rhea" id="RHEA:10596"/>
        <dbReference type="Rhea" id="RHEA-COMP:10136"/>
        <dbReference type="Rhea" id="RHEA-COMP:20101"/>
        <dbReference type="ChEBI" id="CHEBI:15378"/>
        <dbReference type="ChEBI" id="CHEBI:30616"/>
        <dbReference type="ChEBI" id="CHEBI:46858"/>
        <dbReference type="ChEBI" id="CHEBI:61978"/>
        <dbReference type="ChEBI" id="CHEBI:456216"/>
        <dbReference type="EC" id="2.7.10.1"/>
    </reaction>
</comment>
<evidence type="ECO:0000256" key="6">
    <source>
        <dbReference type="ARBA" id="ARBA00022840"/>
    </source>
</evidence>
<dbReference type="Pfam" id="PF07714">
    <property type="entry name" value="PK_Tyr_Ser-Thr"/>
    <property type="match status" value="1"/>
</dbReference>
<feature type="binding site" evidence="9">
    <location>
        <position position="325"/>
    </location>
    <ligand>
        <name>ATP</name>
        <dbReference type="ChEBI" id="CHEBI:30616"/>
    </ligand>
</feature>
<keyword evidence="3" id="KW-0808">Transferase</keyword>
<feature type="transmembrane region" description="Helical" evidence="10">
    <location>
        <begin position="206"/>
        <end position="230"/>
    </location>
</feature>
<evidence type="ECO:0000256" key="10">
    <source>
        <dbReference type="SAM" id="Phobius"/>
    </source>
</evidence>
<dbReference type="GO" id="GO:0010976">
    <property type="term" value="P:positive regulation of neuron projection development"/>
    <property type="evidence" value="ECO:0007669"/>
    <property type="project" value="TreeGrafter"/>
</dbReference>
<dbReference type="PROSITE" id="PS00107">
    <property type="entry name" value="PROTEIN_KINASE_ATP"/>
    <property type="match status" value="1"/>
</dbReference>
<keyword evidence="10" id="KW-0812">Transmembrane</keyword>
<dbReference type="FunFam" id="1.10.510.10:FF:000554">
    <property type="entry name" value="Predicted protein"/>
    <property type="match status" value="1"/>
</dbReference>
<dbReference type="GO" id="GO:0005030">
    <property type="term" value="F:neurotrophin receptor activity"/>
    <property type="evidence" value="ECO:0007669"/>
    <property type="project" value="TreeGrafter"/>
</dbReference>
<dbReference type="GO" id="GO:0043121">
    <property type="term" value="F:neurotrophin binding"/>
    <property type="evidence" value="ECO:0007669"/>
    <property type="project" value="TreeGrafter"/>
</dbReference>
<dbReference type="GO" id="GO:0005886">
    <property type="term" value="C:plasma membrane"/>
    <property type="evidence" value="ECO:0007669"/>
    <property type="project" value="TreeGrafter"/>
</dbReference>
<evidence type="ECO:0000256" key="8">
    <source>
        <dbReference type="ARBA" id="ARBA00051243"/>
    </source>
</evidence>
<dbReference type="PANTHER" id="PTHR24416">
    <property type="entry name" value="TYROSINE-PROTEIN KINASE RECEPTOR"/>
    <property type="match status" value="1"/>
</dbReference>
<reference evidence="12 13" key="1">
    <citation type="submission" date="2020-08" db="EMBL/GenBank/DDBJ databases">
        <authorList>
            <person name="Hejnol A."/>
        </authorList>
    </citation>
    <scope>NUCLEOTIDE SEQUENCE [LARGE SCALE GENOMIC DNA]</scope>
</reference>
<feature type="domain" description="Protein kinase" evidence="11">
    <location>
        <begin position="292"/>
        <end position="562"/>
    </location>
</feature>
<dbReference type="InterPro" id="IPR001245">
    <property type="entry name" value="Ser-Thr/Tyr_kinase_cat_dom"/>
</dbReference>
<evidence type="ECO:0000256" key="7">
    <source>
        <dbReference type="ARBA" id="ARBA00023137"/>
    </source>
</evidence>
<dbReference type="GO" id="GO:1990090">
    <property type="term" value="P:cellular response to nerve growth factor stimulus"/>
    <property type="evidence" value="ECO:0007669"/>
    <property type="project" value="TreeGrafter"/>
</dbReference>
<dbReference type="GO" id="GO:0005524">
    <property type="term" value="F:ATP binding"/>
    <property type="evidence" value="ECO:0007669"/>
    <property type="project" value="UniProtKB-UniRule"/>
</dbReference>
<dbReference type="EMBL" id="CAJFCJ010000014">
    <property type="protein sequence ID" value="CAD5121138.1"/>
    <property type="molecule type" value="Genomic_DNA"/>
</dbReference>
<dbReference type="SMART" id="SM00219">
    <property type="entry name" value="TyrKc"/>
    <property type="match status" value="1"/>
</dbReference>
<dbReference type="InterPro" id="IPR017441">
    <property type="entry name" value="Protein_kinase_ATP_BS"/>
</dbReference>
<dbReference type="Gene3D" id="3.30.200.20">
    <property type="entry name" value="Phosphorylase Kinase, domain 1"/>
    <property type="match status" value="1"/>
</dbReference>
<dbReference type="SUPFAM" id="SSF56112">
    <property type="entry name" value="Protein kinase-like (PK-like)"/>
    <property type="match status" value="1"/>
</dbReference>
<evidence type="ECO:0000256" key="1">
    <source>
        <dbReference type="ARBA" id="ARBA00004167"/>
    </source>
</evidence>
<dbReference type="InterPro" id="IPR020635">
    <property type="entry name" value="Tyr_kinase_cat_dom"/>
</dbReference>
<dbReference type="GO" id="GO:0004714">
    <property type="term" value="F:transmembrane receptor protein tyrosine kinase activity"/>
    <property type="evidence" value="ECO:0007669"/>
    <property type="project" value="UniProtKB-EC"/>
</dbReference>
<evidence type="ECO:0000256" key="4">
    <source>
        <dbReference type="ARBA" id="ARBA00022741"/>
    </source>
</evidence>
<name>A0A7I8W2Z4_9ANNE</name>
<proteinExistence type="predicted"/>
<dbReference type="AlphaFoldDB" id="A0A7I8W2Z4"/>
<sequence>MDNSSNETNRIWKQNKNNGNMNLFNKKLWSKNSTSSKGIPTFGNDNERSNWKRENNITDLFNNLKINNVDRTFLENEEKLRKEIEKYDSGNNFDLSPKQETPKDINTNNRGLTLSSGYEISPSKYDNETISLCRAKKCGDGACTVILHKNETLKTIICKCLNEDKELRRSEDGFFECFDKHGVFPYTLGNPFPSKAPIHSTFNFKVLAITVPLTVILLILITAFVIALFYKRKQGRRRMKLSNSVSWMKKSDSVGLLDQMSVVSKNPNYMREMLGFYLPPHLAKKKIMEDRLDIFNCIGEGAFGRVFKGYLRSAGSDENILVAVKILKPGVCSEAKCDFLKEIDTMSAFDHENILKLIGIVVRDSAETPEMVFEYMDYGDLAELLRRSDPSGPTASAAPLEIRTHELADMAVQIAAGMVYLVDRHFVHRDLATRNCLVGRNLVVKISDFGMSRDIYTCDYYKIGGSRMLPVRWMSPEAIKYGKFTTESDVWAFGVVLWEMYSFGIQPYYGHTNEEVMRFILDGIMLQKPKDCPSAIYHTMLGCWRSTPSERSTFQKINHHLVEYCEGLSKSPLLQTNPNQFKSSTTTIEEF</sequence>
<dbReference type="InterPro" id="IPR008266">
    <property type="entry name" value="Tyr_kinase_AS"/>
</dbReference>
<dbReference type="PROSITE" id="PS00109">
    <property type="entry name" value="PROTEIN_KINASE_TYR"/>
    <property type="match status" value="1"/>
</dbReference>
<keyword evidence="10" id="KW-0472">Membrane</keyword>
<dbReference type="InterPro" id="IPR011009">
    <property type="entry name" value="Kinase-like_dom_sf"/>
</dbReference>
<evidence type="ECO:0000256" key="5">
    <source>
        <dbReference type="ARBA" id="ARBA00022777"/>
    </source>
</evidence>
<dbReference type="PRINTS" id="PR00109">
    <property type="entry name" value="TYRKINASE"/>
</dbReference>
<dbReference type="Proteomes" id="UP000549394">
    <property type="component" value="Unassembled WGS sequence"/>
</dbReference>
<evidence type="ECO:0000313" key="13">
    <source>
        <dbReference type="Proteomes" id="UP000549394"/>
    </source>
</evidence>
<keyword evidence="13" id="KW-1185">Reference proteome</keyword>
<keyword evidence="4 9" id="KW-0547">Nucleotide-binding</keyword>
<evidence type="ECO:0000313" key="12">
    <source>
        <dbReference type="EMBL" id="CAD5121138.1"/>
    </source>
</evidence>
<dbReference type="InterPro" id="IPR050122">
    <property type="entry name" value="RTK"/>
</dbReference>
<keyword evidence="2" id="KW-0597">Phosphoprotein</keyword>
<dbReference type="Gene3D" id="1.10.510.10">
    <property type="entry name" value="Transferase(Phosphotransferase) domain 1"/>
    <property type="match status" value="1"/>
</dbReference>
<keyword evidence="5" id="KW-0418">Kinase</keyword>
<protein>
    <submittedName>
        <fullName evidence="12">DgyrCDS9676</fullName>
    </submittedName>
</protein>
<dbReference type="GO" id="GO:0030424">
    <property type="term" value="C:axon"/>
    <property type="evidence" value="ECO:0007669"/>
    <property type="project" value="TreeGrafter"/>
</dbReference>
<evidence type="ECO:0000256" key="3">
    <source>
        <dbReference type="ARBA" id="ARBA00022679"/>
    </source>
</evidence>
<dbReference type="PANTHER" id="PTHR24416:SF619">
    <property type="entry name" value="TYROSINE-PROTEIN KINASE TRANSMEMBRANE RECEPTOR ROR-LIKE PROTEIN"/>
    <property type="match status" value="1"/>
</dbReference>
<evidence type="ECO:0000256" key="2">
    <source>
        <dbReference type="ARBA" id="ARBA00022553"/>
    </source>
</evidence>
<comment type="subcellular location">
    <subcellularLocation>
        <location evidence="1">Membrane</location>
        <topology evidence="1">Single-pass membrane protein</topology>
    </subcellularLocation>
</comment>
<comment type="caution">
    <text evidence="12">The sequence shown here is derived from an EMBL/GenBank/DDBJ whole genome shotgun (WGS) entry which is preliminary data.</text>
</comment>
<organism evidence="12 13">
    <name type="scientific">Dimorphilus gyrociliatus</name>
    <dbReference type="NCBI Taxonomy" id="2664684"/>
    <lineage>
        <taxon>Eukaryota</taxon>
        <taxon>Metazoa</taxon>
        <taxon>Spiralia</taxon>
        <taxon>Lophotrochozoa</taxon>
        <taxon>Annelida</taxon>
        <taxon>Polychaeta</taxon>
        <taxon>Polychaeta incertae sedis</taxon>
        <taxon>Dinophilidae</taxon>
        <taxon>Dimorphilus</taxon>
    </lineage>
</organism>
<keyword evidence="6 9" id="KW-0067">ATP-binding</keyword>
<accession>A0A7I8W2Z4</accession>
<evidence type="ECO:0000259" key="11">
    <source>
        <dbReference type="PROSITE" id="PS50011"/>
    </source>
</evidence>
<keyword evidence="10" id="KW-1133">Transmembrane helix</keyword>
<dbReference type="OrthoDB" id="3256376at2759"/>
<keyword evidence="7" id="KW-0829">Tyrosine-protein kinase</keyword>
<dbReference type="PROSITE" id="PS50011">
    <property type="entry name" value="PROTEIN_KINASE_DOM"/>
    <property type="match status" value="1"/>
</dbReference>
<dbReference type="InterPro" id="IPR000719">
    <property type="entry name" value="Prot_kinase_dom"/>
</dbReference>
<dbReference type="GO" id="GO:0007169">
    <property type="term" value="P:cell surface receptor protein tyrosine kinase signaling pathway"/>
    <property type="evidence" value="ECO:0007669"/>
    <property type="project" value="TreeGrafter"/>
</dbReference>
<gene>
    <name evidence="12" type="ORF">DGYR_LOCUS9131</name>
</gene>
<dbReference type="GO" id="GO:0043235">
    <property type="term" value="C:receptor complex"/>
    <property type="evidence" value="ECO:0007669"/>
    <property type="project" value="TreeGrafter"/>
</dbReference>